<name>A0ABS4KCQ1_9FIRM</name>
<dbReference type="InterPro" id="IPR041698">
    <property type="entry name" value="Methyltransf_25"/>
</dbReference>
<evidence type="ECO:0000259" key="1">
    <source>
        <dbReference type="Pfam" id="PF13649"/>
    </source>
</evidence>
<proteinExistence type="predicted"/>
<dbReference type="Proteomes" id="UP001519306">
    <property type="component" value="Unassembled WGS sequence"/>
</dbReference>
<dbReference type="RefSeq" id="WP_210060861.1">
    <property type="nucleotide sequence ID" value="NZ_JAGGLJ010000009.1"/>
</dbReference>
<evidence type="ECO:0000313" key="2">
    <source>
        <dbReference type="EMBL" id="MBP2025569.1"/>
    </source>
</evidence>
<organism evidence="2 3">
    <name type="scientific">Peptoniphilus stercorisuis</name>
    <dbReference type="NCBI Taxonomy" id="1436965"/>
    <lineage>
        <taxon>Bacteria</taxon>
        <taxon>Bacillati</taxon>
        <taxon>Bacillota</taxon>
        <taxon>Tissierellia</taxon>
        <taxon>Tissierellales</taxon>
        <taxon>Peptoniphilaceae</taxon>
        <taxon>Peptoniphilus</taxon>
    </lineage>
</organism>
<dbReference type="GO" id="GO:0008168">
    <property type="term" value="F:methyltransferase activity"/>
    <property type="evidence" value="ECO:0007669"/>
    <property type="project" value="UniProtKB-KW"/>
</dbReference>
<dbReference type="GO" id="GO:0032259">
    <property type="term" value="P:methylation"/>
    <property type="evidence" value="ECO:0007669"/>
    <property type="project" value="UniProtKB-KW"/>
</dbReference>
<feature type="domain" description="Methyltransferase" evidence="1">
    <location>
        <begin position="40"/>
        <end position="135"/>
    </location>
</feature>
<dbReference type="InterPro" id="IPR029063">
    <property type="entry name" value="SAM-dependent_MTases_sf"/>
</dbReference>
<comment type="caution">
    <text evidence="2">The sequence shown here is derived from an EMBL/GenBank/DDBJ whole genome shotgun (WGS) entry which is preliminary data.</text>
</comment>
<evidence type="ECO:0000313" key="3">
    <source>
        <dbReference type="Proteomes" id="UP001519306"/>
    </source>
</evidence>
<dbReference type="Gene3D" id="2.20.25.110">
    <property type="entry name" value="S-adenosyl-L-methionine-dependent methyltransferases"/>
    <property type="match status" value="1"/>
</dbReference>
<protein>
    <submittedName>
        <fullName evidence="2">SAM-dependent methyltransferase</fullName>
    </submittedName>
</protein>
<reference evidence="2 3" key="1">
    <citation type="submission" date="2021-03" db="EMBL/GenBank/DDBJ databases">
        <title>Genomic Encyclopedia of Type Strains, Phase IV (KMG-IV): sequencing the most valuable type-strain genomes for metagenomic binning, comparative biology and taxonomic classification.</title>
        <authorList>
            <person name="Goeker M."/>
        </authorList>
    </citation>
    <scope>NUCLEOTIDE SEQUENCE [LARGE SCALE GENOMIC DNA]</scope>
    <source>
        <strain evidence="2 3">DSM 27563</strain>
    </source>
</reference>
<gene>
    <name evidence="2" type="ORF">J2Z71_001112</name>
</gene>
<accession>A0ABS4KCQ1</accession>
<dbReference type="SUPFAM" id="SSF53335">
    <property type="entry name" value="S-adenosyl-L-methionine-dependent methyltransferases"/>
    <property type="match status" value="1"/>
</dbReference>
<sequence>MLKSYGKLSSEVYDIDKNIGSSFGDVEYYYSRVKDLDGEILEPGVGTGRILIPLLKEGINISGFDSSNEMLKVCKSNCEINNVSTNLFIDKMESFKVNKKFTGIIVPTGTFLLLYKREDSIRALENFYNHLEDSGKLIIDITFNKEIKIGDRNTRIFETENGETILLNTEIIDIDYINQYSTSINNYTKYKDGKYLSSELEYFSMRWYGIEEFKMILEAIGFKNITMSSDYIYLKKPNKNSEIITIEAEK</sequence>
<keyword evidence="3" id="KW-1185">Reference proteome</keyword>
<dbReference type="EMBL" id="JAGGLJ010000009">
    <property type="protein sequence ID" value="MBP2025569.1"/>
    <property type="molecule type" value="Genomic_DNA"/>
</dbReference>
<keyword evidence="2" id="KW-0489">Methyltransferase</keyword>
<dbReference type="Pfam" id="PF13649">
    <property type="entry name" value="Methyltransf_25"/>
    <property type="match status" value="1"/>
</dbReference>
<keyword evidence="2" id="KW-0808">Transferase</keyword>
<dbReference type="CDD" id="cd02440">
    <property type="entry name" value="AdoMet_MTases"/>
    <property type="match status" value="1"/>
</dbReference>
<dbReference type="Gene3D" id="3.40.50.150">
    <property type="entry name" value="Vaccinia Virus protein VP39"/>
    <property type="match status" value="1"/>
</dbReference>